<evidence type="ECO:0000313" key="6">
    <source>
        <dbReference type="Proteomes" id="UP000317043"/>
    </source>
</evidence>
<dbReference type="EMBL" id="VFOW01000001">
    <property type="protein sequence ID" value="TQL79334.1"/>
    <property type="molecule type" value="Genomic_DNA"/>
</dbReference>
<name>A0A543B3E1_9ACTN</name>
<sequence length="521" mass="57286">MKRRAATAWMAMIGLLAALFTATPAAAEEPPPEQWRSLWVDAFNDGIYTPDQVSTLVEEATQLNVNALIVQVARRYDCFCNRALYPRTDAAITPAPYDPLDEVIEQAHAAGIEVHAWVNVNTMWNSATPPRSPEHVFNQHGPSATGEDRWLNKKADGSELVGANAYVDPGHPEAAAYIVDGVRSIVSQYDVDGINLDYVRYPDGSSTTTHSDWGYNDVSVARFQELTGRTDVPAPEDAAWGDWRREQITNLVRKIYLAMYEINPLARLSHDGITYAYGPQTMGSWEQTRPYAEVLQDWKAWLAEGIVDTTVAMNYKRNWMDDQAQMFDEWNEVLADWQGDRHSVSGPALYLNSIEDSVDQVRDALAPTTAGNTMAGWSGYSYAVTSLDANGDASLRDSERQKLIEALTVGQDAPFAQKASVPEMTWKTQPTTGQVVGQANLITGVPLDQVRFTLEPITGSGSTQERLSDGTGWFGFANVDPGVYFVKITMPDGVVGTPLAVVRVTAGDIASADFTRLIPLP</sequence>
<keyword evidence="6" id="KW-1185">Reference proteome</keyword>
<dbReference type="PANTHER" id="PTHR43405:SF1">
    <property type="entry name" value="GLYCOSYL HYDROLASE DIGH"/>
    <property type="match status" value="1"/>
</dbReference>
<dbReference type="Pfam" id="PF02638">
    <property type="entry name" value="GHL10"/>
    <property type="match status" value="1"/>
</dbReference>
<proteinExistence type="predicted"/>
<feature type="chain" id="PRO_5021909979" evidence="3">
    <location>
        <begin position="28"/>
        <end position="521"/>
    </location>
</feature>
<dbReference type="OrthoDB" id="9773203at2"/>
<reference evidence="5 6" key="1">
    <citation type="submission" date="2019-06" db="EMBL/GenBank/DDBJ databases">
        <title>Sequencing the genomes of 1000 actinobacteria strains.</title>
        <authorList>
            <person name="Klenk H.-P."/>
        </authorList>
    </citation>
    <scope>NUCLEOTIDE SEQUENCE [LARGE SCALE GENOMIC DNA]</scope>
    <source>
        <strain evidence="5 6">DSM 45928</strain>
    </source>
</reference>
<dbReference type="PANTHER" id="PTHR43405">
    <property type="entry name" value="GLYCOSYL HYDROLASE DIGH"/>
    <property type="match status" value="1"/>
</dbReference>
<evidence type="ECO:0000256" key="1">
    <source>
        <dbReference type="ARBA" id="ARBA00022729"/>
    </source>
</evidence>
<evidence type="ECO:0000259" key="4">
    <source>
        <dbReference type="Pfam" id="PF02638"/>
    </source>
</evidence>
<dbReference type="AlphaFoldDB" id="A0A543B3E1"/>
<dbReference type="InterPro" id="IPR017853">
    <property type="entry name" value="GH"/>
</dbReference>
<dbReference type="InterPro" id="IPR003790">
    <property type="entry name" value="GHL10"/>
</dbReference>
<evidence type="ECO:0000256" key="2">
    <source>
        <dbReference type="SAM" id="MobiDB-lite"/>
    </source>
</evidence>
<keyword evidence="1 3" id="KW-0732">Signal</keyword>
<feature type="domain" description="Glycosyl hydrolase-like 10" evidence="4">
    <location>
        <begin position="36"/>
        <end position="320"/>
    </location>
</feature>
<dbReference type="InterPro" id="IPR013784">
    <property type="entry name" value="Carb-bd-like_fold"/>
</dbReference>
<evidence type="ECO:0000313" key="5">
    <source>
        <dbReference type="EMBL" id="TQL79334.1"/>
    </source>
</evidence>
<dbReference type="InterPro" id="IPR052177">
    <property type="entry name" value="Divisome_Glycosyl_Hydrolase"/>
</dbReference>
<dbReference type="Gene3D" id="3.20.20.80">
    <property type="entry name" value="Glycosidases"/>
    <property type="match status" value="1"/>
</dbReference>
<dbReference type="InParanoid" id="A0A543B3E1"/>
<feature type="region of interest" description="Disordered" evidence="2">
    <location>
        <begin position="129"/>
        <end position="150"/>
    </location>
</feature>
<keyword evidence="5" id="KW-0449">Lipoprotein</keyword>
<accession>A0A543B3E1</accession>
<feature type="signal peptide" evidence="3">
    <location>
        <begin position="1"/>
        <end position="27"/>
    </location>
</feature>
<organism evidence="5 6">
    <name type="scientific">Stackebrandtia endophytica</name>
    <dbReference type="NCBI Taxonomy" id="1496996"/>
    <lineage>
        <taxon>Bacteria</taxon>
        <taxon>Bacillati</taxon>
        <taxon>Actinomycetota</taxon>
        <taxon>Actinomycetes</taxon>
        <taxon>Glycomycetales</taxon>
        <taxon>Glycomycetaceae</taxon>
        <taxon>Stackebrandtia</taxon>
    </lineage>
</organism>
<gene>
    <name evidence="5" type="ORF">FB566_4935</name>
</gene>
<evidence type="ECO:0000256" key="3">
    <source>
        <dbReference type="SAM" id="SignalP"/>
    </source>
</evidence>
<dbReference type="SUPFAM" id="SSF49452">
    <property type="entry name" value="Starch-binding domain-like"/>
    <property type="match status" value="1"/>
</dbReference>
<dbReference type="SUPFAM" id="SSF51445">
    <property type="entry name" value="(Trans)glycosidases"/>
    <property type="match status" value="1"/>
</dbReference>
<dbReference type="GO" id="GO:0030246">
    <property type="term" value="F:carbohydrate binding"/>
    <property type="evidence" value="ECO:0007669"/>
    <property type="project" value="InterPro"/>
</dbReference>
<dbReference type="Proteomes" id="UP000317043">
    <property type="component" value="Unassembled WGS sequence"/>
</dbReference>
<comment type="caution">
    <text evidence="5">The sequence shown here is derived from an EMBL/GenBank/DDBJ whole genome shotgun (WGS) entry which is preliminary data.</text>
</comment>
<protein>
    <submittedName>
        <fullName evidence="5">Uncharacterized lipoprotein YddW (UPF0748 family)</fullName>
    </submittedName>
</protein>